<dbReference type="Gene3D" id="2.60.40.60">
    <property type="entry name" value="Cadherins"/>
    <property type="match status" value="6"/>
</dbReference>
<evidence type="ECO:0000256" key="11">
    <source>
        <dbReference type="SAM" id="SignalP"/>
    </source>
</evidence>
<keyword evidence="5" id="KW-0130">Cell adhesion</keyword>
<dbReference type="PANTHER" id="PTHR24025:SF30">
    <property type="entry name" value="CADHERIN DOMAIN-CONTAINING PROTEIN"/>
    <property type="match status" value="1"/>
</dbReference>
<comment type="caution">
    <text evidence="13">The sequence shown here is derived from an EMBL/GenBank/DDBJ whole genome shotgun (WGS) entry which is preliminary data.</text>
</comment>
<keyword evidence="3" id="KW-0677">Repeat</keyword>
<protein>
    <submittedName>
        <fullName evidence="13">Cadherin-related family member 3-like</fullName>
    </submittedName>
</protein>
<evidence type="ECO:0000313" key="13">
    <source>
        <dbReference type="EMBL" id="KAK6488066.1"/>
    </source>
</evidence>
<reference evidence="13 14" key="1">
    <citation type="submission" date="2021-05" db="EMBL/GenBank/DDBJ databases">
        <authorList>
            <person name="Zahm M."/>
            <person name="Klopp C."/>
            <person name="Cabau C."/>
            <person name="Kuhl H."/>
            <person name="Suciu R."/>
            <person name="Ciorpac M."/>
            <person name="Holostenco D."/>
            <person name="Gessner J."/>
            <person name="Wuertz S."/>
            <person name="Hohne C."/>
            <person name="Stock M."/>
            <person name="Gislard M."/>
            <person name="Lluch J."/>
            <person name="Milhes M."/>
            <person name="Lampietro C."/>
            <person name="Lopez Roques C."/>
            <person name="Donnadieu C."/>
            <person name="Du K."/>
            <person name="Schartl M."/>
            <person name="Guiguen Y."/>
        </authorList>
    </citation>
    <scope>NUCLEOTIDE SEQUENCE [LARGE SCALE GENOMIC DNA]</scope>
    <source>
        <strain evidence="13">Hh-F2</strain>
        <tissue evidence="13">Blood</tissue>
    </source>
</reference>
<keyword evidence="7 10" id="KW-0472">Membrane</keyword>
<feature type="domain" description="Cadherin" evidence="12">
    <location>
        <begin position="455"/>
        <end position="563"/>
    </location>
</feature>
<evidence type="ECO:0000256" key="8">
    <source>
        <dbReference type="PROSITE-ProRule" id="PRU00043"/>
    </source>
</evidence>
<evidence type="ECO:0000256" key="10">
    <source>
        <dbReference type="SAM" id="Phobius"/>
    </source>
</evidence>
<feature type="domain" description="Cadherin" evidence="12">
    <location>
        <begin position="67"/>
        <end position="136"/>
    </location>
</feature>
<evidence type="ECO:0000259" key="12">
    <source>
        <dbReference type="PROSITE" id="PS50268"/>
    </source>
</evidence>
<name>A0ABR0ZTE0_HUSHU</name>
<feature type="signal peptide" evidence="11">
    <location>
        <begin position="1"/>
        <end position="25"/>
    </location>
</feature>
<feature type="compositionally biased region" description="Basic and acidic residues" evidence="9">
    <location>
        <begin position="883"/>
        <end position="901"/>
    </location>
</feature>
<keyword evidence="6 10" id="KW-1133">Transmembrane helix</keyword>
<comment type="subcellular location">
    <subcellularLocation>
        <location evidence="1">Membrane</location>
    </subcellularLocation>
</comment>
<dbReference type="InterPro" id="IPR015919">
    <property type="entry name" value="Cadherin-like_sf"/>
</dbReference>
<evidence type="ECO:0000313" key="14">
    <source>
        <dbReference type="Proteomes" id="UP001369086"/>
    </source>
</evidence>
<evidence type="ECO:0000256" key="1">
    <source>
        <dbReference type="ARBA" id="ARBA00004370"/>
    </source>
</evidence>
<evidence type="ECO:0000256" key="6">
    <source>
        <dbReference type="ARBA" id="ARBA00022989"/>
    </source>
</evidence>
<feature type="transmembrane region" description="Helical" evidence="10">
    <location>
        <begin position="702"/>
        <end position="724"/>
    </location>
</feature>
<dbReference type="PANTHER" id="PTHR24025">
    <property type="entry name" value="DESMOGLEIN FAMILY MEMBER"/>
    <property type="match status" value="1"/>
</dbReference>
<dbReference type="PROSITE" id="PS50268">
    <property type="entry name" value="CADHERIN_2"/>
    <property type="match status" value="6"/>
</dbReference>
<feature type="region of interest" description="Disordered" evidence="9">
    <location>
        <begin position="825"/>
        <end position="901"/>
    </location>
</feature>
<accession>A0ABR0ZTE0</accession>
<evidence type="ECO:0000256" key="3">
    <source>
        <dbReference type="ARBA" id="ARBA00022737"/>
    </source>
</evidence>
<feature type="domain" description="Cadherin" evidence="12">
    <location>
        <begin position="564"/>
        <end position="687"/>
    </location>
</feature>
<keyword evidence="2 10" id="KW-0812">Transmembrane</keyword>
<feature type="domain" description="Cadherin" evidence="12">
    <location>
        <begin position="236"/>
        <end position="343"/>
    </location>
</feature>
<evidence type="ECO:0000256" key="4">
    <source>
        <dbReference type="ARBA" id="ARBA00022837"/>
    </source>
</evidence>
<evidence type="ECO:0000256" key="2">
    <source>
        <dbReference type="ARBA" id="ARBA00022692"/>
    </source>
</evidence>
<dbReference type="PRINTS" id="PR00205">
    <property type="entry name" value="CADHERIN"/>
</dbReference>
<feature type="domain" description="Cadherin" evidence="12">
    <location>
        <begin position="138"/>
        <end position="235"/>
    </location>
</feature>
<keyword evidence="11" id="KW-0732">Signal</keyword>
<feature type="compositionally biased region" description="Basic and acidic residues" evidence="9">
    <location>
        <begin position="843"/>
        <end position="862"/>
    </location>
</feature>
<dbReference type="Pfam" id="PF00028">
    <property type="entry name" value="Cadherin"/>
    <property type="match status" value="4"/>
</dbReference>
<dbReference type="EMBL" id="JAHFZB010000007">
    <property type="protein sequence ID" value="KAK6488066.1"/>
    <property type="molecule type" value="Genomic_DNA"/>
</dbReference>
<dbReference type="InterPro" id="IPR002126">
    <property type="entry name" value="Cadherin-like_dom"/>
</dbReference>
<organism evidence="13 14">
    <name type="scientific">Huso huso</name>
    <name type="common">Beluga</name>
    <name type="synonym">Acipenser huso</name>
    <dbReference type="NCBI Taxonomy" id="61971"/>
    <lineage>
        <taxon>Eukaryota</taxon>
        <taxon>Metazoa</taxon>
        <taxon>Chordata</taxon>
        <taxon>Craniata</taxon>
        <taxon>Vertebrata</taxon>
        <taxon>Euteleostomi</taxon>
        <taxon>Actinopterygii</taxon>
        <taxon>Chondrostei</taxon>
        <taxon>Acipenseriformes</taxon>
        <taxon>Acipenseridae</taxon>
        <taxon>Huso</taxon>
    </lineage>
</organism>
<dbReference type="SMART" id="SM00112">
    <property type="entry name" value="CA"/>
    <property type="match status" value="5"/>
</dbReference>
<dbReference type="InterPro" id="IPR050971">
    <property type="entry name" value="Cadherin-domain_protein"/>
</dbReference>
<gene>
    <name evidence="13" type="ORF">HHUSO_G9416</name>
</gene>
<evidence type="ECO:0000256" key="9">
    <source>
        <dbReference type="SAM" id="MobiDB-lite"/>
    </source>
</evidence>
<dbReference type="SUPFAM" id="SSF49313">
    <property type="entry name" value="Cadherin-like"/>
    <property type="match status" value="5"/>
</dbReference>
<feature type="chain" id="PRO_5045712208" evidence="11">
    <location>
        <begin position="26"/>
        <end position="901"/>
    </location>
</feature>
<keyword evidence="14" id="KW-1185">Reference proteome</keyword>
<dbReference type="CDD" id="cd11304">
    <property type="entry name" value="Cadherin_repeat"/>
    <property type="match status" value="5"/>
</dbReference>
<evidence type="ECO:0000256" key="5">
    <source>
        <dbReference type="ARBA" id="ARBA00022889"/>
    </source>
</evidence>
<dbReference type="Proteomes" id="UP001369086">
    <property type="component" value="Unassembled WGS sequence"/>
</dbReference>
<proteinExistence type="predicted"/>
<feature type="domain" description="Cadherin" evidence="12">
    <location>
        <begin position="344"/>
        <end position="454"/>
    </location>
</feature>
<keyword evidence="4 8" id="KW-0106">Calcium</keyword>
<sequence length="901" mass="98687">MDHAKFNIINLFLLICLGAIRGTSGAVTLIGLPNTVRVPENSPATVVASFTVSATGGATIPSGLPIIINSNPLSSAFTISNINSKCEILFTGNPILDFETAPNTFNLQIYVNDSKGNTDLQILTIVITDVDEPPVFLDNLKNQVYITENSPQGTIYTVLAYDPENKPLQYSLQPTSYPFIISGETGSIISTKVFDYEKDLKSYNLLVKVGDGTNPEINGTVIVNIVNTNDNAPIFTMKQRTFTIPEEQAPGTIVANVTAQDADDFSNVGNLTFSINPTDYFTINPLMGIIQVAERIDRDAKPLRDNPLITVEVSVIDSPKGGQSTSMSITFNVTDINDNPPVCIPDTYRPQVEETAIINTRIITITCTDIDVDPPNNQFKFTNLSCNGCNRMFDLNPAFSGNIVLTGSLDLEQPNNPLEYTLTVVAEDITAPFYKDTAYVYVIVLPVNENPPVFNPTTYNFSVSELNGQWTLVGVVTATDKDIPFTGISYSIVAGGSTLGYSNIFWIDPNTGSIQLMTEPDYETTSKYVLTIEAVDNDPKDPKTANSVVTVNILEANNEKPMCTPNDYTLTIPTDLSPGTNIQKFQLTCTDRDSPPTAFRYTINSGNINNHFAFSPPEGSNITRLILAEPFHYSDGLDKQWNYKLLVFITDDNLLSKGIVETGTVTINVNVVIAGLTTVSTTTPPSISYIHIAKNVYATTAWYVPFIITLGAMLLLGFLGYLLYHLAKYLSTKDHSCCTPKPDKYKEPLIFFADKAKKEVILELTNVNTVFDGEAVDPVTGKVYEFNTKSGARRWKDTQIVKDPQPIKMESSELVIPVLPSSINEGKGRIRTANGQKTNSNDVKAEQKRAEKKNVFEPDPKSLLENPAGQPTEGLSPLPTPKTKQEGEPKPILKKGDLSEV</sequence>
<feature type="compositionally biased region" description="Polar residues" evidence="9">
    <location>
        <begin position="833"/>
        <end position="842"/>
    </location>
</feature>
<evidence type="ECO:0000256" key="7">
    <source>
        <dbReference type="ARBA" id="ARBA00023136"/>
    </source>
</evidence>